<dbReference type="InterPro" id="IPR014717">
    <property type="entry name" value="Transl_elong_EF1B/ribsomal_bS6"/>
</dbReference>
<evidence type="ECO:0000313" key="3">
    <source>
        <dbReference type="Proteomes" id="UP000514716"/>
    </source>
</evidence>
<reference evidence="2 3" key="1">
    <citation type="submission" date="2020-07" db="EMBL/GenBank/DDBJ databases">
        <title>Screening of a cold-adapted Planococcus bacterium producing protease in traditional shrimp paste and protease identification by genome sequencing.</title>
        <authorList>
            <person name="Gao R."/>
            <person name="Leng W."/>
            <person name="Chu Q."/>
            <person name="Wu X."/>
            <person name="Liu H."/>
            <person name="Li X."/>
        </authorList>
    </citation>
    <scope>NUCLEOTIDE SEQUENCE [LARGE SCALE GENOMIC DNA]</scope>
    <source>
        <strain evidence="2 3">XJ11</strain>
    </source>
</reference>
<dbReference type="Proteomes" id="UP000514716">
    <property type="component" value="Chromosome"/>
</dbReference>
<sequence>MMNFSKQQKDNALIVLASLFLIAVIAFAYFATYAPVKAAKEQSEQTLSSERDVLMALQGQLKELPEGERINPLDLQQKVAVEPLTDKVLLQIEQAELLSGTLVQSIGFTEGPLELLAPVDGVENIQELLATVELEAYDYESITAFIKEIEAMKRIMVIEAINFSAYPEQTQQITEEEALAVSVQFSAFYRPDLISLVETAPKVDAPAPANKVDPMPQNDGTFIVTEASEEEELENEEDVEIDVEVEVDEEDTEQ</sequence>
<dbReference type="Gene3D" id="3.30.70.60">
    <property type="match status" value="1"/>
</dbReference>
<feature type="region of interest" description="Disordered" evidence="1">
    <location>
        <begin position="227"/>
        <end position="254"/>
    </location>
</feature>
<gene>
    <name evidence="2" type="ORF">H1Q58_07005</name>
</gene>
<dbReference type="KEGG" id="pdec:H1Q58_07005"/>
<name>A0A7D7RJH0_PLAMR</name>
<evidence type="ECO:0000256" key="1">
    <source>
        <dbReference type="SAM" id="MobiDB-lite"/>
    </source>
</evidence>
<keyword evidence="3" id="KW-1185">Reference proteome</keyword>
<dbReference type="EMBL" id="CP059540">
    <property type="protein sequence ID" value="QMT19003.1"/>
    <property type="molecule type" value="Genomic_DNA"/>
</dbReference>
<dbReference type="AlphaFoldDB" id="A0A7D7RJH0"/>
<accession>A0A7D7RJH0</accession>
<protein>
    <submittedName>
        <fullName evidence="2">Pilus assembly protein PilO</fullName>
    </submittedName>
</protein>
<organism evidence="2 3">
    <name type="scientific">Planococcus maritimus</name>
    <dbReference type="NCBI Taxonomy" id="192421"/>
    <lineage>
        <taxon>Bacteria</taxon>
        <taxon>Bacillati</taxon>
        <taxon>Bacillota</taxon>
        <taxon>Bacilli</taxon>
        <taxon>Bacillales</taxon>
        <taxon>Caryophanaceae</taxon>
        <taxon>Planococcus</taxon>
    </lineage>
</organism>
<proteinExistence type="predicted"/>
<evidence type="ECO:0000313" key="2">
    <source>
        <dbReference type="EMBL" id="QMT19003.1"/>
    </source>
</evidence>